<dbReference type="GO" id="GO:0031514">
    <property type="term" value="C:motile cilium"/>
    <property type="evidence" value="ECO:0007669"/>
    <property type="project" value="UniProtKB-SubCell"/>
</dbReference>
<sequence>MQVQISESCAKLILNDTLQSLVYNDGSFYSGGVFNGLYSGNGFFMTENGSKIQGEFANGEFQNKLINVQRKFKAEFGQLVNVKRKIEKDNNIEELKKKEKMSKSYGKEDKKSNNNGQEKDKNDEQAKQKDNKQKNMKQDEEKHEYNFQDKNTKNQNQNKIIKIGNQRIQYVNGIIQKDNKQTPKDEVNVQITPQFITINNKERNTMLFSDGSVYSGQLVNNLFHGKGVLVVDSKIKFIGEFEHGRFNKTNIQEQLTHKLIQIQNVLFTDVKQQEYNIQISQMIQRENYCQYNDQIMKYDQVVKVKKQMKVSKMQQEFEIKYQKLENSNNQLIIQLKQHQFKLRNEEHEKLKEN</sequence>
<evidence type="ECO:0000256" key="5">
    <source>
        <dbReference type="SAM" id="Coils"/>
    </source>
</evidence>
<evidence type="ECO:0000313" key="7">
    <source>
        <dbReference type="EMBL" id="CAI9975580.1"/>
    </source>
</evidence>
<dbReference type="AlphaFoldDB" id="A0AA86UX97"/>
<keyword evidence="3" id="KW-0969">Cilium</keyword>
<reference evidence="8 9" key="2">
    <citation type="submission" date="2024-07" db="EMBL/GenBank/DDBJ databases">
        <authorList>
            <person name="Akdeniz Z."/>
        </authorList>
    </citation>
    <scope>NUCLEOTIDE SEQUENCE [LARGE SCALE GENOMIC DNA]</scope>
</reference>
<feature type="region of interest" description="Disordered" evidence="6">
    <location>
        <begin position="97"/>
        <end position="158"/>
    </location>
</feature>
<keyword evidence="4" id="KW-0966">Cell projection</keyword>
<evidence type="ECO:0000256" key="4">
    <source>
        <dbReference type="ARBA" id="ARBA00023273"/>
    </source>
</evidence>
<dbReference type="PANTHER" id="PTHR46437">
    <property type="entry name" value="MORN REPEAT-CONTAINING PROTEIN 5"/>
    <property type="match status" value="1"/>
</dbReference>
<organism evidence="7">
    <name type="scientific">Hexamita inflata</name>
    <dbReference type="NCBI Taxonomy" id="28002"/>
    <lineage>
        <taxon>Eukaryota</taxon>
        <taxon>Metamonada</taxon>
        <taxon>Diplomonadida</taxon>
        <taxon>Hexamitidae</taxon>
        <taxon>Hexamitinae</taxon>
        <taxon>Hexamita</taxon>
    </lineage>
</organism>
<dbReference type="EMBL" id="CAXDID020000020">
    <property type="protein sequence ID" value="CAL5986844.1"/>
    <property type="molecule type" value="Genomic_DNA"/>
</dbReference>
<dbReference type="EMBL" id="CATOUU010001169">
    <property type="protein sequence ID" value="CAI9975580.1"/>
    <property type="molecule type" value="Genomic_DNA"/>
</dbReference>
<feature type="compositionally biased region" description="Basic and acidic residues" evidence="6">
    <location>
        <begin position="97"/>
        <end position="152"/>
    </location>
</feature>
<dbReference type="InterPro" id="IPR042814">
    <property type="entry name" value="Morn5"/>
</dbReference>
<evidence type="ECO:0000256" key="2">
    <source>
        <dbReference type="ARBA" id="ARBA00022846"/>
    </source>
</evidence>
<proteinExistence type="predicted"/>
<evidence type="ECO:0000313" key="9">
    <source>
        <dbReference type="Proteomes" id="UP001642409"/>
    </source>
</evidence>
<name>A0AA86UX97_9EUKA</name>
<gene>
    <name evidence="7" type="ORF">HINF_LOCUS63225</name>
    <name evidence="8" type="ORF">HINF_LOCUS9610</name>
</gene>
<keyword evidence="2" id="KW-0282">Flagellum</keyword>
<protein>
    <submittedName>
        <fullName evidence="8">Hypothetical_protein</fullName>
    </submittedName>
</protein>
<dbReference type="Proteomes" id="UP001642409">
    <property type="component" value="Unassembled WGS sequence"/>
</dbReference>
<comment type="caution">
    <text evidence="7">The sequence shown here is derived from an EMBL/GenBank/DDBJ whole genome shotgun (WGS) entry which is preliminary data.</text>
</comment>
<accession>A0AA86UX97</accession>
<evidence type="ECO:0000256" key="1">
    <source>
        <dbReference type="ARBA" id="ARBA00004230"/>
    </source>
</evidence>
<dbReference type="SUPFAM" id="SSF82185">
    <property type="entry name" value="Histone H3 K4-specific methyltransferase SET7/9 N-terminal domain"/>
    <property type="match status" value="1"/>
</dbReference>
<keyword evidence="5" id="KW-0175">Coiled coil</keyword>
<evidence type="ECO:0000256" key="6">
    <source>
        <dbReference type="SAM" id="MobiDB-lite"/>
    </source>
</evidence>
<evidence type="ECO:0000313" key="8">
    <source>
        <dbReference type="EMBL" id="CAL5986844.1"/>
    </source>
</evidence>
<keyword evidence="9" id="KW-1185">Reference proteome</keyword>
<dbReference type="PANTHER" id="PTHR46437:SF1">
    <property type="entry name" value="MORN REPEAT-CONTAINING PROTEIN 5"/>
    <property type="match status" value="1"/>
</dbReference>
<comment type="subcellular location">
    <subcellularLocation>
        <location evidence="1">Cell projection</location>
        <location evidence="1">Cilium</location>
        <location evidence="1">Flagellum</location>
    </subcellularLocation>
</comment>
<dbReference type="Gene3D" id="2.20.110.10">
    <property type="entry name" value="Histone H3 K4-specific methyltransferase SET7/9 N-terminal domain"/>
    <property type="match status" value="2"/>
</dbReference>
<feature type="coiled-coil region" evidence="5">
    <location>
        <begin position="314"/>
        <end position="348"/>
    </location>
</feature>
<reference evidence="7" key="1">
    <citation type="submission" date="2023-06" db="EMBL/GenBank/DDBJ databases">
        <authorList>
            <person name="Kurt Z."/>
        </authorList>
    </citation>
    <scope>NUCLEOTIDE SEQUENCE</scope>
</reference>
<evidence type="ECO:0000256" key="3">
    <source>
        <dbReference type="ARBA" id="ARBA00023069"/>
    </source>
</evidence>